<dbReference type="EMBL" id="UYRU01045638">
    <property type="protein sequence ID" value="VDN08705.1"/>
    <property type="molecule type" value="Genomic_DNA"/>
</dbReference>
<reference evidence="2 3" key="1">
    <citation type="submission" date="2018-11" db="EMBL/GenBank/DDBJ databases">
        <authorList>
            <consortium name="Pathogen Informatics"/>
        </authorList>
    </citation>
    <scope>NUCLEOTIDE SEQUENCE [LARGE SCALE GENOMIC DNA]</scope>
</reference>
<accession>A0A3P7KUT3</accession>
<dbReference type="Proteomes" id="UP000281553">
    <property type="component" value="Unassembled WGS sequence"/>
</dbReference>
<proteinExistence type="predicted"/>
<evidence type="ECO:0000313" key="2">
    <source>
        <dbReference type="EMBL" id="VDN08705.1"/>
    </source>
</evidence>
<sequence length="123" mass="12986">MVPTPHAIQNSMLNPDTENCVADQSKLGERGEMEHITTMKNFSYRLVLYLTIISVVNNNVEVNAQEQGNVTNTPTGPSSSAAANNNDTTAAPTNTNITGTTSGASGLAMLNLCLCLLPIAMFA</sequence>
<dbReference type="AlphaFoldDB" id="A0A3P7KUT3"/>
<organism evidence="2 3">
    <name type="scientific">Dibothriocephalus latus</name>
    <name type="common">Fish tapeworm</name>
    <name type="synonym">Diphyllobothrium latum</name>
    <dbReference type="NCBI Taxonomy" id="60516"/>
    <lineage>
        <taxon>Eukaryota</taxon>
        <taxon>Metazoa</taxon>
        <taxon>Spiralia</taxon>
        <taxon>Lophotrochozoa</taxon>
        <taxon>Platyhelminthes</taxon>
        <taxon>Cestoda</taxon>
        <taxon>Eucestoda</taxon>
        <taxon>Diphyllobothriidea</taxon>
        <taxon>Diphyllobothriidae</taxon>
        <taxon>Dibothriocephalus</taxon>
    </lineage>
</organism>
<evidence type="ECO:0000256" key="1">
    <source>
        <dbReference type="SAM" id="MobiDB-lite"/>
    </source>
</evidence>
<feature type="region of interest" description="Disordered" evidence="1">
    <location>
        <begin position="67"/>
        <end position="97"/>
    </location>
</feature>
<gene>
    <name evidence="2" type="ORF">DILT_LOCUS4536</name>
</gene>
<name>A0A3P7KUT3_DIBLA</name>
<keyword evidence="3" id="KW-1185">Reference proteome</keyword>
<evidence type="ECO:0000313" key="3">
    <source>
        <dbReference type="Proteomes" id="UP000281553"/>
    </source>
</evidence>
<protein>
    <submittedName>
        <fullName evidence="2">Uncharacterized protein</fullName>
    </submittedName>
</protein>